<keyword evidence="4" id="KW-0967">Endosome</keyword>
<dbReference type="PROSITE" id="PS50003">
    <property type="entry name" value="PH_DOMAIN"/>
    <property type="match status" value="1"/>
</dbReference>
<feature type="compositionally biased region" description="Basic and acidic residues" evidence="9">
    <location>
        <begin position="627"/>
        <end position="662"/>
    </location>
</feature>
<sequence length="1011" mass="109991">MSDKMTIQSAKVYMALLTDPIRDGWLLRQSKGFFGATTWVKKWYIMKNSRIWWFDSKDPYTQSKGVIDLARKPGGGYIVEIVDDQEELEKLGKQEATMFQLTHAKGTEPDILFSAEDELDMESWVQCILLEMFRESPINTVYMPSPAITTGDSPAASSSASSVGPASLASSQNELATESDTHSSEREKEKARQDRLKQRRQAEKQLIEEDERAVAEKDKDRIAKEQEAKLKAAEEKEAKDKADKEKAEKDKAEKDKAEKDKAEKDKAEKDKAEKDKAAKDKAAKEKAEQEKAEKEKADKAAAAAVAAAPKANSAPAKPAKGASSDTGKADLTLSAKERAQIEQDVARDLEQVEDEAAEETERQLKVQHDSGAFAGVQPADLSLRESALEMQIMESAFRARAVEAAEQADAAQLLVQDTTASRADRLAALKTATKLQLIETEALERAATAMDERLKCEAVISPAKPPRKKRSSEAAPAADQAPPPKPEHKAKSTTSKDTQDKDKELKDKELKDKELKDKELKEKERKEKERKDKEAAEAKDKQAKEKQAKEQKDKELAMQKEQKEKQLQAERDAAERKERERQRLAEAERKLEEEDRALQKEKEAEREKAAAVSRSEATKSKAAFWESKMKDQDGDAAQKRRDEERERIREQDRKEMEREKAAAKKSAAAAAAAEAAPAPAPAPTPSTTHVSTGSNFSAVKAATASIDAAATKEGSLKPREIGSRPVSTAGSTSSTASRPTSTVGSSAATGAVSAGDRTSRLVPVTDDPSLPSCIKCGKNLSGQVVEFSGSNYHLSCFGCAGCGRMLTNTALNIDGKPHCDGCGRKAFVKKQLSSNRANIADGGEDKDNISRPSTSTSSSSGPVAAKSGPMSGFAAVASKFGGGASSNNNSTGGGFRGGAGGKATGKEALLIWCQSVTENHRGVDVTDFSKSWADGLAFCALYHTFYPDKIPYSTLTAEDRKRNFDLAFSVGESVGVPALLDTVDMLDLYPKPDSKSIMLYLSQAYRTLREL</sequence>
<evidence type="ECO:0000259" key="12">
    <source>
        <dbReference type="PROSITE" id="PS50023"/>
    </source>
</evidence>
<feature type="region of interest" description="Disordered" evidence="9">
    <location>
        <begin position="150"/>
        <end position="339"/>
    </location>
</feature>
<evidence type="ECO:0000256" key="4">
    <source>
        <dbReference type="ARBA" id="ARBA00022753"/>
    </source>
</evidence>
<evidence type="ECO:0000256" key="7">
    <source>
        <dbReference type="PROSITE-ProRule" id="PRU00125"/>
    </source>
</evidence>
<evidence type="ECO:0000256" key="1">
    <source>
        <dbReference type="ARBA" id="ARBA00004177"/>
    </source>
</evidence>
<dbReference type="CDD" id="cd00821">
    <property type="entry name" value="PH"/>
    <property type="match status" value="1"/>
</dbReference>
<dbReference type="SMART" id="SM00033">
    <property type="entry name" value="CH"/>
    <property type="match status" value="1"/>
</dbReference>
<name>A0A0D2WNJ4_CAPO3</name>
<organism evidence="13 14">
    <name type="scientific">Capsaspora owczarzaki (strain ATCC 30864)</name>
    <dbReference type="NCBI Taxonomy" id="595528"/>
    <lineage>
        <taxon>Eukaryota</taxon>
        <taxon>Filasterea</taxon>
        <taxon>Capsaspora</taxon>
    </lineage>
</organism>
<accession>A0A0D2WNJ4</accession>
<dbReference type="Gene3D" id="2.30.29.30">
    <property type="entry name" value="Pleckstrin-homology domain (PH domain)/Phosphotyrosine-binding domain (PTB)"/>
    <property type="match status" value="1"/>
</dbReference>
<keyword evidence="7" id="KW-0440">LIM domain</keyword>
<dbReference type="RefSeq" id="XP_004363860.2">
    <property type="nucleotide sequence ID" value="XM_004363803.2"/>
</dbReference>
<evidence type="ECO:0000256" key="2">
    <source>
        <dbReference type="ARBA" id="ARBA00022553"/>
    </source>
</evidence>
<dbReference type="PROSITE" id="PS00478">
    <property type="entry name" value="LIM_DOMAIN_1"/>
    <property type="match status" value="1"/>
</dbReference>
<feature type="region of interest" description="Disordered" evidence="9">
    <location>
        <begin position="710"/>
        <end position="763"/>
    </location>
</feature>
<keyword evidence="2" id="KW-0597">Phosphoprotein</keyword>
<proteinExistence type="predicted"/>
<dbReference type="PROSITE" id="PS50023">
    <property type="entry name" value="LIM_DOMAIN_2"/>
    <property type="match status" value="1"/>
</dbReference>
<keyword evidence="3 7" id="KW-0479">Metal-binding</keyword>
<evidence type="ECO:0000259" key="11">
    <source>
        <dbReference type="PROSITE" id="PS50021"/>
    </source>
</evidence>
<gene>
    <name evidence="13" type="ORF">CAOG_003021</name>
</gene>
<dbReference type="InterPro" id="IPR050540">
    <property type="entry name" value="F-actin_Monoox_Mical"/>
</dbReference>
<feature type="domain" description="PH" evidence="10">
    <location>
        <begin position="19"/>
        <end position="133"/>
    </location>
</feature>
<feature type="compositionally biased region" description="Basic and acidic residues" evidence="9">
    <location>
        <begin position="179"/>
        <end position="299"/>
    </location>
</feature>
<dbReference type="GO" id="GO:0005768">
    <property type="term" value="C:endosome"/>
    <property type="evidence" value="ECO:0007669"/>
    <property type="project" value="UniProtKB-SubCell"/>
</dbReference>
<dbReference type="SMART" id="SM00132">
    <property type="entry name" value="LIM"/>
    <property type="match status" value="1"/>
</dbReference>
<dbReference type="InParanoid" id="A0A0D2WNJ4"/>
<protein>
    <submittedName>
        <fullName evidence="13">Paramyosin</fullName>
    </submittedName>
</protein>
<dbReference type="SMART" id="SM00233">
    <property type="entry name" value="PH"/>
    <property type="match status" value="1"/>
</dbReference>
<dbReference type="Proteomes" id="UP000008743">
    <property type="component" value="Unassembled WGS sequence"/>
</dbReference>
<evidence type="ECO:0000313" key="13">
    <source>
        <dbReference type="EMBL" id="KJE91978.1"/>
    </source>
</evidence>
<dbReference type="InterPro" id="IPR001781">
    <property type="entry name" value="Znf_LIM"/>
</dbReference>
<reference evidence="14" key="1">
    <citation type="submission" date="2011-02" db="EMBL/GenBank/DDBJ databases">
        <title>The Genome Sequence of Capsaspora owczarzaki ATCC 30864.</title>
        <authorList>
            <person name="Russ C."/>
            <person name="Cuomo C."/>
            <person name="Burger G."/>
            <person name="Gray M.W."/>
            <person name="Holland P.W.H."/>
            <person name="King N."/>
            <person name="Lang F.B.F."/>
            <person name="Roger A.J."/>
            <person name="Ruiz-Trillo I."/>
            <person name="Young S.K."/>
            <person name="Zeng Q."/>
            <person name="Gargeya S."/>
            <person name="Alvarado L."/>
            <person name="Berlin A."/>
            <person name="Chapman S.B."/>
            <person name="Chen Z."/>
            <person name="Freedman E."/>
            <person name="Gellesch M."/>
            <person name="Goldberg J."/>
            <person name="Griggs A."/>
            <person name="Gujja S."/>
            <person name="Heilman E."/>
            <person name="Heiman D."/>
            <person name="Howarth C."/>
            <person name="Mehta T."/>
            <person name="Neiman D."/>
            <person name="Pearson M."/>
            <person name="Roberts A."/>
            <person name="Saif S."/>
            <person name="Shea T."/>
            <person name="Shenoy N."/>
            <person name="Sisk P."/>
            <person name="Stolte C."/>
            <person name="Sykes S."/>
            <person name="White J."/>
            <person name="Yandava C."/>
            <person name="Haas B."/>
            <person name="Nusbaum C."/>
            <person name="Birren B."/>
        </authorList>
    </citation>
    <scope>NUCLEOTIDE SEQUENCE</scope>
    <source>
        <strain evidence="14">ATCC 30864</strain>
    </source>
</reference>
<feature type="region of interest" description="Disordered" evidence="9">
    <location>
        <begin position="458"/>
        <end position="693"/>
    </location>
</feature>
<dbReference type="Pfam" id="PF00307">
    <property type="entry name" value="CH"/>
    <property type="match status" value="1"/>
</dbReference>
<dbReference type="FunFam" id="1.10.418.10:FF:000023">
    <property type="entry name" value="EH domain-binding protein 1 isoform X1"/>
    <property type="match status" value="1"/>
</dbReference>
<dbReference type="PROSITE" id="PS50021">
    <property type="entry name" value="CH"/>
    <property type="match status" value="1"/>
</dbReference>
<dbReference type="OrthoDB" id="21607at2759"/>
<feature type="compositionally biased region" description="Low complexity" evidence="9">
    <location>
        <begin position="664"/>
        <end position="677"/>
    </location>
</feature>
<dbReference type="AlphaFoldDB" id="A0A0D2WNJ4"/>
<evidence type="ECO:0000256" key="6">
    <source>
        <dbReference type="ARBA" id="ARBA00023054"/>
    </source>
</evidence>
<feature type="coiled-coil region" evidence="8">
    <location>
        <begin position="342"/>
        <end position="369"/>
    </location>
</feature>
<dbReference type="GO" id="GO:0046872">
    <property type="term" value="F:metal ion binding"/>
    <property type="evidence" value="ECO:0007669"/>
    <property type="project" value="UniProtKB-KW"/>
</dbReference>
<dbReference type="EMBL" id="KE346363">
    <property type="protein sequence ID" value="KJE91978.1"/>
    <property type="molecule type" value="Genomic_DNA"/>
</dbReference>
<dbReference type="Gene3D" id="2.10.110.10">
    <property type="entry name" value="Cysteine Rich Protein"/>
    <property type="match status" value="1"/>
</dbReference>
<dbReference type="SUPFAM" id="SSF47576">
    <property type="entry name" value="Calponin-homology domain, CH-domain"/>
    <property type="match status" value="1"/>
</dbReference>
<dbReference type="Pfam" id="PF00169">
    <property type="entry name" value="PH"/>
    <property type="match status" value="1"/>
</dbReference>
<feature type="region of interest" description="Disordered" evidence="9">
    <location>
        <begin position="836"/>
        <end position="866"/>
    </location>
</feature>
<keyword evidence="6 8" id="KW-0175">Coiled coil</keyword>
<dbReference type="SUPFAM" id="SSF50729">
    <property type="entry name" value="PH domain-like"/>
    <property type="match status" value="1"/>
</dbReference>
<evidence type="ECO:0000256" key="5">
    <source>
        <dbReference type="ARBA" id="ARBA00022833"/>
    </source>
</evidence>
<dbReference type="eggNOG" id="KOG4678">
    <property type="taxonomic scope" value="Eukaryota"/>
</dbReference>
<dbReference type="PANTHER" id="PTHR23167:SF46">
    <property type="entry name" value="EPS15 HOMOLOGY DOMAIN CONTAINING PROTEIN-BINDING PROTEIN 1, ISOFORM F"/>
    <property type="match status" value="1"/>
</dbReference>
<evidence type="ECO:0000256" key="9">
    <source>
        <dbReference type="SAM" id="MobiDB-lite"/>
    </source>
</evidence>
<dbReference type="InterPro" id="IPR001849">
    <property type="entry name" value="PH_domain"/>
</dbReference>
<evidence type="ECO:0000256" key="8">
    <source>
        <dbReference type="SAM" id="Coils"/>
    </source>
</evidence>
<dbReference type="Pfam" id="PF00412">
    <property type="entry name" value="LIM"/>
    <property type="match status" value="1"/>
</dbReference>
<keyword evidence="5 7" id="KW-0862">Zinc</keyword>
<keyword evidence="14" id="KW-1185">Reference proteome</keyword>
<feature type="compositionally biased region" description="Low complexity" evidence="9">
    <location>
        <begin position="153"/>
        <end position="171"/>
    </location>
</feature>
<feature type="domain" description="LIM zinc-binding" evidence="12">
    <location>
        <begin position="771"/>
        <end position="829"/>
    </location>
</feature>
<dbReference type="Gene3D" id="1.10.418.10">
    <property type="entry name" value="Calponin-like domain"/>
    <property type="match status" value="1"/>
</dbReference>
<evidence type="ECO:0000313" key="14">
    <source>
        <dbReference type="Proteomes" id="UP000008743"/>
    </source>
</evidence>
<feature type="domain" description="Calponin-homology (CH)" evidence="11">
    <location>
        <begin position="903"/>
        <end position="1009"/>
    </location>
</feature>
<dbReference type="InterPro" id="IPR001715">
    <property type="entry name" value="CH_dom"/>
</dbReference>
<comment type="subcellular location">
    <subcellularLocation>
        <location evidence="1">Endosome</location>
    </subcellularLocation>
</comment>
<dbReference type="InterPro" id="IPR036872">
    <property type="entry name" value="CH_dom_sf"/>
</dbReference>
<feature type="compositionally biased region" description="Low complexity" evidence="9">
    <location>
        <begin position="300"/>
        <end position="320"/>
    </location>
</feature>
<dbReference type="InterPro" id="IPR011993">
    <property type="entry name" value="PH-like_dom_sf"/>
</dbReference>
<evidence type="ECO:0000256" key="3">
    <source>
        <dbReference type="ARBA" id="ARBA00022723"/>
    </source>
</evidence>
<evidence type="ECO:0000259" key="10">
    <source>
        <dbReference type="PROSITE" id="PS50003"/>
    </source>
</evidence>
<dbReference type="CDD" id="cd08368">
    <property type="entry name" value="LIM"/>
    <property type="match status" value="1"/>
</dbReference>
<feature type="compositionally biased region" description="Basic and acidic residues" evidence="9">
    <location>
        <begin position="497"/>
        <end position="609"/>
    </location>
</feature>
<feature type="compositionally biased region" description="Low complexity" evidence="9">
    <location>
        <begin position="727"/>
        <end position="755"/>
    </location>
</feature>
<dbReference type="PANTHER" id="PTHR23167">
    <property type="entry name" value="CALPONIN HOMOLOGY DOMAIN-CONTAINING PROTEIN DDB_G0272472-RELATED"/>
    <property type="match status" value="1"/>
</dbReference>